<dbReference type="AlphaFoldDB" id="A0A920C767"/>
<evidence type="ECO:0000313" key="2">
    <source>
        <dbReference type="Proteomes" id="UP000676917"/>
    </source>
</evidence>
<gene>
    <name evidence="1" type="ORF">J43TS3_14550</name>
</gene>
<sequence>MKVLIASEVPIEKVEAFINTTDQVDKESLIQDGYLVEINGEIKACFVLSSVKGGVYWLKQLYIAKEAAMNLPILFETIIVLVKEKRAKKLYVHSHQPIVDILLDALQFHPQNEAIDIQSYQQNEGNWWAYEVS</sequence>
<proteinExistence type="predicted"/>
<evidence type="ECO:0000313" key="1">
    <source>
        <dbReference type="EMBL" id="GIO26844.1"/>
    </source>
</evidence>
<name>A0A920C767_9BACI</name>
<dbReference type="RefSeq" id="WP_212920348.1">
    <property type="nucleotide sequence ID" value="NZ_BORP01000002.1"/>
</dbReference>
<keyword evidence="2" id="KW-1185">Reference proteome</keyword>
<dbReference type="EMBL" id="BORP01000002">
    <property type="protein sequence ID" value="GIO26844.1"/>
    <property type="molecule type" value="Genomic_DNA"/>
</dbReference>
<dbReference type="Proteomes" id="UP000676917">
    <property type="component" value="Unassembled WGS sequence"/>
</dbReference>
<accession>A0A920C767</accession>
<comment type="caution">
    <text evidence="1">The sequence shown here is derived from an EMBL/GenBank/DDBJ whole genome shotgun (WGS) entry which is preliminary data.</text>
</comment>
<protein>
    <submittedName>
        <fullName evidence="1">Uncharacterized protein</fullName>
    </submittedName>
</protein>
<organism evidence="1 2">
    <name type="scientific">Ornithinibacillus bavariensis</name>
    <dbReference type="NCBI Taxonomy" id="545502"/>
    <lineage>
        <taxon>Bacteria</taxon>
        <taxon>Bacillati</taxon>
        <taxon>Bacillota</taxon>
        <taxon>Bacilli</taxon>
        <taxon>Bacillales</taxon>
        <taxon>Bacillaceae</taxon>
        <taxon>Ornithinibacillus</taxon>
    </lineage>
</organism>
<reference evidence="1" key="1">
    <citation type="submission" date="2021-03" db="EMBL/GenBank/DDBJ databases">
        <title>Antimicrobial resistance genes in bacteria isolated from Japanese honey, and their potential for conferring macrolide and lincosamide resistance in the American foulbrood pathogen Paenibacillus larvae.</title>
        <authorList>
            <person name="Okamoto M."/>
            <person name="Kumagai M."/>
            <person name="Kanamori H."/>
            <person name="Takamatsu D."/>
        </authorList>
    </citation>
    <scope>NUCLEOTIDE SEQUENCE</scope>
    <source>
        <strain evidence="1">J43TS3</strain>
    </source>
</reference>